<comment type="caution">
    <text evidence="1">The sequence shown here is derived from an EMBL/GenBank/DDBJ whole genome shotgun (WGS) entry which is preliminary data.</text>
</comment>
<evidence type="ECO:0000313" key="2">
    <source>
        <dbReference type="Proteomes" id="UP000024043"/>
    </source>
</evidence>
<dbReference type="AlphaFoldDB" id="A0AAN4NN43"/>
<protein>
    <submittedName>
        <fullName evidence="1">Uncharacterized protein</fullName>
    </submittedName>
</protein>
<proteinExistence type="predicted"/>
<evidence type="ECO:0000313" key="1">
    <source>
        <dbReference type="EMBL" id="EZJ80750.1"/>
    </source>
</evidence>
<sequence>MKNHTTNIYSMKSDDFNLLKLKNVPGYLLFWFVKDKQ</sequence>
<dbReference type="EMBL" id="JJLU01000141">
    <property type="protein sequence ID" value="EZJ80750.1"/>
    <property type="molecule type" value="Genomic_DNA"/>
</dbReference>
<accession>A0AAN4NN43</accession>
<reference evidence="1 2" key="1">
    <citation type="submission" date="2014-03" db="EMBL/GenBank/DDBJ databases">
        <title>Genetic Variability of E. coli after antibiotic treatment.</title>
        <authorList>
            <person name="Silbergeld E."/>
            <person name="Coles C."/>
            <person name="Seidman J.C."/>
            <person name="You Y."/>
            <person name="George J."/>
            <person name="Nadendla S."/>
            <person name="Huot H."/>
            <person name="Daugherty S.C."/>
            <person name="Nagaraj S."/>
            <person name="Ott S."/>
            <person name="Klega K."/>
            <person name="Rasko D."/>
        </authorList>
    </citation>
    <scope>NUCLEOTIDE SEQUENCE [LARGE SCALE GENOMIC DNA]</scope>
    <source>
        <strain evidence="1 2">1-250-04_S3_C1</strain>
    </source>
</reference>
<organism evidence="1 2">
    <name type="scientific">Escherichia coli 1-250-04_S3_C1</name>
    <dbReference type="NCBI Taxonomy" id="1444135"/>
    <lineage>
        <taxon>Bacteria</taxon>
        <taxon>Pseudomonadati</taxon>
        <taxon>Pseudomonadota</taxon>
        <taxon>Gammaproteobacteria</taxon>
        <taxon>Enterobacterales</taxon>
        <taxon>Enterobacteriaceae</taxon>
        <taxon>Escherichia</taxon>
    </lineage>
</organism>
<dbReference type="Proteomes" id="UP000024043">
    <property type="component" value="Unassembled WGS sequence"/>
</dbReference>
<name>A0AAN4NN43_ECOLX</name>
<gene>
    <name evidence="1" type="ORF">AC00_4945</name>
</gene>